<accession>A0A7J7N2G9</accession>
<dbReference type="PANTHER" id="PTHR31973">
    <property type="entry name" value="POLYPROTEIN, PUTATIVE-RELATED"/>
    <property type="match status" value="1"/>
</dbReference>
<evidence type="ECO:0000313" key="4">
    <source>
        <dbReference type="Proteomes" id="UP000541444"/>
    </source>
</evidence>
<comment type="caution">
    <text evidence="3">The sequence shown here is derived from an EMBL/GenBank/DDBJ whole genome shotgun (WGS) entry which is preliminary data.</text>
</comment>
<gene>
    <name evidence="3" type="ORF">GIB67_009204</name>
</gene>
<organism evidence="3 4">
    <name type="scientific">Kingdonia uniflora</name>
    <dbReference type="NCBI Taxonomy" id="39325"/>
    <lineage>
        <taxon>Eukaryota</taxon>
        <taxon>Viridiplantae</taxon>
        <taxon>Streptophyta</taxon>
        <taxon>Embryophyta</taxon>
        <taxon>Tracheophyta</taxon>
        <taxon>Spermatophyta</taxon>
        <taxon>Magnoliopsida</taxon>
        <taxon>Ranunculales</taxon>
        <taxon>Circaeasteraceae</taxon>
        <taxon>Kingdonia</taxon>
    </lineage>
</organism>
<evidence type="ECO:0000313" key="3">
    <source>
        <dbReference type="EMBL" id="KAF6161317.1"/>
    </source>
</evidence>
<sequence>MIGLLFIVGVVLHAVSNDLEVKLMFKHIQEDLIHGYYKVFVEIEETPKIVPILVEESPLQLGYRKVKTKSQKPKVKKVRADYLSEEELDDLTKDYASEEEVKIKEKNVDKVDEEVARWTIKELMRQFENNEFEDLTKDSFFDNVDAQEDYHSSHTSQNGDDVPIMDHIENHEGFANNRDFVIGSSNLYEKKDHEDKKPFLPPQAPESMLKIGMEWPNISECRSFMRNFAITQRSTFRQKKNERNMVMEKIMGSYDKGYALCPELYVQIQKSIPTIFKATLDGFTKGCRPILGLNGYFLNGKYEGQCLSIISLDVNNGLFPIIVFICRSKCQTTWIKFLTLVQRQLTLHPSKLAFIFDRQKGLVEAVSQVLPHSNHRFYFRHMYKNFKQLYSGTYLMTLAWNASKAYKKFVMKENLDKLGIAEPDAKAWLEREPYESCYRSYFDVSTKCEHVTNNFSKLFNNWIFKIRDMPLNKMIEWLNFMQMTLMYERKLKARDWDQNGLVLRAVKMIELLKTYSHHYRLEGFEKD</sequence>
<dbReference type="OrthoDB" id="785835at2759"/>
<reference evidence="3 4" key="1">
    <citation type="journal article" date="2020" name="IScience">
        <title>Genome Sequencing of the Endangered Kingdonia uniflora (Circaeasteraceae, Ranunculales) Reveals Potential Mechanisms of Evolutionary Specialization.</title>
        <authorList>
            <person name="Sun Y."/>
            <person name="Deng T."/>
            <person name="Zhang A."/>
            <person name="Moore M.J."/>
            <person name="Landis J.B."/>
            <person name="Lin N."/>
            <person name="Zhang H."/>
            <person name="Zhang X."/>
            <person name="Huang J."/>
            <person name="Zhang X."/>
            <person name="Sun H."/>
            <person name="Wang H."/>
        </authorList>
    </citation>
    <scope>NUCLEOTIDE SEQUENCE [LARGE SCALE GENOMIC DNA]</scope>
    <source>
        <strain evidence="3">TB1705</strain>
        <tissue evidence="3">Leaf</tissue>
    </source>
</reference>
<protein>
    <recommendedName>
        <fullName evidence="2">MULE transposase domain-containing protein</fullName>
    </recommendedName>
</protein>
<feature type="signal peptide" evidence="1">
    <location>
        <begin position="1"/>
        <end position="16"/>
    </location>
</feature>
<keyword evidence="4" id="KW-1185">Reference proteome</keyword>
<feature type="chain" id="PRO_5029792828" description="MULE transposase domain-containing protein" evidence="1">
    <location>
        <begin position="17"/>
        <end position="527"/>
    </location>
</feature>
<dbReference type="EMBL" id="JACGCM010001135">
    <property type="protein sequence ID" value="KAF6161317.1"/>
    <property type="molecule type" value="Genomic_DNA"/>
</dbReference>
<evidence type="ECO:0000256" key="1">
    <source>
        <dbReference type="SAM" id="SignalP"/>
    </source>
</evidence>
<proteinExistence type="predicted"/>
<dbReference type="AlphaFoldDB" id="A0A7J7N2G9"/>
<dbReference type="Pfam" id="PF10551">
    <property type="entry name" value="MULE"/>
    <property type="match status" value="1"/>
</dbReference>
<dbReference type="InterPro" id="IPR018289">
    <property type="entry name" value="MULE_transposase_dom"/>
</dbReference>
<name>A0A7J7N2G9_9MAGN</name>
<dbReference type="PANTHER" id="PTHR31973:SF187">
    <property type="entry name" value="MUTATOR TRANSPOSASE MUDRA PROTEIN"/>
    <property type="match status" value="1"/>
</dbReference>
<feature type="domain" description="MULE transposase" evidence="2">
    <location>
        <begin position="292"/>
        <end position="385"/>
    </location>
</feature>
<dbReference type="Proteomes" id="UP000541444">
    <property type="component" value="Unassembled WGS sequence"/>
</dbReference>
<evidence type="ECO:0000259" key="2">
    <source>
        <dbReference type="Pfam" id="PF10551"/>
    </source>
</evidence>
<keyword evidence="1" id="KW-0732">Signal</keyword>